<organism evidence="6 7">
    <name type="scientific">Blautia faecis</name>
    <dbReference type="NCBI Taxonomy" id="871665"/>
    <lineage>
        <taxon>Bacteria</taxon>
        <taxon>Bacillati</taxon>
        <taxon>Bacillota</taxon>
        <taxon>Clostridia</taxon>
        <taxon>Lachnospirales</taxon>
        <taxon>Lachnospiraceae</taxon>
        <taxon>Blautia</taxon>
    </lineage>
</organism>
<keyword evidence="5" id="KW-0560">Oxidoreductase</keyword>
<gene>
    <name evidence="6" type="primary">nrdG</name>
    <name evidence="6" type="ORF">G5B17_01825</name>
</gene>
<dbReference type="NCBIfam" id="TIGR02491">
    <property type="entry name" value="NrdG"/>
    <property type="match status" value="1"/>
</dbReference>
<dbReference type="RefSeq" id="WP_173769183.1">
    <property type="nucleotide sequence ID" value="NZ_JAAITS010000004.1"/>
</dbReference>
<dbReference type="SUPFAM" id="SSF102114">
    <property type="entry name" value="Radical SAM enzymes"/>
    <property type="match status" value="1"/>
</dbReference>
<evidence type="ECO:0000256" key="5">
    <source>
        <dbReference type="PIRNR" id="PIRNR000368"/>
    </source>
</evidence>
<dbReference type="Proteomes" id="UP001644719">
    <property type="component" value="Unassembled WGS sequence"/>
</dbReference>
<dbReference type="Gene3D" id="3.20.20.70">
    <property type="entry name" value="Aldolase class I"/>
    <property type="match status" value="1"/>
</dbReference>
<keyword evidence="7" id="KW-1185">Reference proteome</keyword>
<comment type="function">
    <text evidence="5">Activation of anaerobic ribonucleoside-triphosphate reductase under anaerobic conditions by generation of an organic free radical, using S-adenosylmethionine and reduced flavodoxin as cosubstrates to produce 5'-deoxy-adenosine.</text>
</comment>
<dbReference type="Pfam" id="PF13353">
    <property type="entry name" value="Fer4_12"/>
    <property type="match status" value="1"/>
</dbReference>
<keyword evidence="2" id="KW-0479">Metal-binding</keyword>
<evidence type="ECO:0000256" key="2">
    <source>
        <dbReference type="ARBA" id="ARBA00022723"/>
    </source>
</evidence>
<accession>A0ABX2H2U3</accession>
<dbReference type="SFLD" id="SFLDG01066">
    <property type="entry name" value="organic_radical-activating_enz"/>
    <property type="match status" value="1"/>
</dbReference>
<dbReference type="PROSITE" id="PS51257">
    <property type="entry name" value="PROKAR_LIPOPROTEIN"/>
    <property type="match status" value="1"/>
</dbReference>
<evidence type="ECO:0000313" key="6">
    <source>
        <dbReference type="EMBL" id="NSG84201.1"/>
    </source>
</evidence>
<keyword evidence="3" id="KW-0408">Iron</keyword>
<dbReference type="InterPro" id="IPR058240">
    <property type="entry name" value="rSAM_sf"/>
</dbReference>
<keyword evidence="4" id="KW-0411">Iron-sulfur</keyword>
<evidence type="ECO:0000256" key="4">
    <source>
        <dbReference type="ARBA" id="ARBA00023014"/>
    </source>
</evidence>
<dbReference type="InterPro" id="IPR007197">
    <property type="entry name" value="rSAM"/>
</dbReference>
<evidence type="ECO:0000256" key="3">
    <source>
        <dbReference type="ARBA" id="ARBA00023004"/>
    </source>
</evidence>
<dbReference type="EMBL" id="JAAITS010000004">
    <property type="protein sequence ID" value="NSG84201.1"/>
    <property type="molecule type" value="Genomic_DNA"/>
</dbReference>
<protein>
    <recommendedName>
        <fullName evidence="5">Anaerobic ribonucleoside-triphosphate reductase-activating protein</fullName>
        <ecNumber evidence="5">1.97.1.-</ecNumber>
    </recommendedName>
</protein>
<evidence type="ECO:0000256" key="1">
    <source>
        <dbReference type="ARBA" id="ARBA00022691"/>
    </source>
</evidence>
<proteinExistence type="inferred from homology"/>
<dbReference type="SFLD" id="SFLDG01063">
    <property type="entry name" value="activating_enzymes__group_1"/>
    <property type="match status" value="1"/>
</dbReference>
<name>A0ABX2H2U3_9FIRM</name>
<comment type="caution">
    <text evidence="6">The sequence shown here is derived from an EMBL/GenBank/DDBJ whole genome shotgun (WGS) entry which is preliminary data.</text>
</comment>
<reference evidence="6 7" key="1">
    <citation type="journal article" date="2020" name="Cell Host Microbe">
        <title>Functional and Genomic Variation between Human-Derived Isolates of Lachnospiraceae Reveals Inter- and Intra-Species Diversity.</title>
        <authorList>
            <person name="Sorbara M.T."/>
            <person name="Littmann E.R."/>
            <person name="Fontana E."/>
            <person name="Moody T.U."/>
            <person name="Kohout C.E."/>
            <person name="Gjonbalaj M."/>
            <person name="Eaton V."/>
            <person name="Seok R."/>
            <person name="Leiner I.M."/>
            <person name="Pamer E.G."/>
        </authorList>
    </citation>
    <scope>NUCLEOTIDE SEQUENCE [LARGE SCALE GENOMIC DNA]</scope>
    <source>
        <strain evidence="6 7">MSK.17.74</strain>
    </source>
</reference>
<dbReference type="InterPro" id="IPR012837">
    <property type="entry name" value="NrdG"/>
</dbReference>
<keyword evidence="1" id="KW-0949">S-adenosyl-L-methionine</keyword>
<dbReference type="PIRSF" id="PIRSF000368">
    <property type="entry name" value="NrdG"/>
    <property type="match status" value="1"/>
</dbReference>
<comment type="similarity">
    <text evidence="5">Belongs to the organic radical-activating enzymes family.</text>
</comment>
<dbReference type="SFLD" id="SFLDS00029">
    <property type="entry name" value="Radical_SAM"/>
    <property type="match status" value="1"/>
</dbReference>
<dbReference type="InterPro" id="IPR013785">
    <property type="entry name" value="Aldolase_TIM"/>
</dbReference>
<evidence type="ECO:0000313" key="7">
    <source>
        <dbReference type="Proteomes" id="UP001644719"/>
    </source>
</evidence>
<dbReference type="EC" id="1.97.1.-" evidence="5"/>
<sequence>MNYAQIRSMDISNGDGIGVSLFVQGCKFYCYNCFNQETWDTNGGKPFTDKTQKLFFDLIDHPYITRISFLGGSPLIDENVITINNLICQIKDVFPDKKIWLYTGFLYEDIVNAKITSDLKDKENLLKFFRRQAVSNCDVIVDGPYIDSLKDINLRFRGSSNQRVIDVQKSLKENKVVLWES</sequence>
<dbReference type="SFLD" id="SFLDF00299">
    <property type="entry name" value="anaerobic_ribonucleoside-triph"/>
    <property type="match status" value="1"/>
</dbReference>